<dbReference type="Pfam" id="PF13426">
    <property type="entry name" value="PAS_9"/>
    <property type="match status" value="1"/>
</dbReference>
<keyword evidence="6" id="KW-0902">Two-component regulatory system</keyword>
<dbReference type="PANTHER" id="PTHR43711">
    <property type="entry name" value="TWO-COMPONENT HISTIDINE KINASE"/>
    <property type="match status" value="1"/>
</dbReference>
<feature type="domain" description="Histidine kinase" evidence="7">
    <location>
        <begin position="549"/>
        <end position="762"/>
    </location>
</feature>
<protein>
    <recommendedName>
        <fullName evidence="2">histidine kinase</fullName>
        <ecNumber evidence="2">2.7.13.3</ecNumber>
    </recommendedName>
</protein>
<dbReference type="InterPro" id="IPR013767">
    <property type="entry name" value="PAS_fold"/>
</dbReference>
<dbReference type="Pfam" id="PF00989">
    <property type="entry name" value="PAS"/>
    <property type="match status" value="1"/>
</dbReference>
<dbReference type="PROSITE" id="PS50109">
    <property type="entry name" value="HIS_KIN"/>
    <property type="match status" value="1"/>
</dbReference>
<evidence type="ECO:0000256" key="3">
    <source>
        <dbReference type="ARBA" id="ARBA00022553"/>
    </source>
</evidence>
<dbReference type="Pfam" id="PF08447">
    <property type="entry name" value="PAS_3"/>
    <property type="match status" value="1"/>
</dbReference>
<keyword evidence="3" id="KW-0597">Phosphoprotein</keyword>
<dbReference type="SMART" id="SM00388">
    <property type="entry name" value="HisKA"/>
    <property type="match status" value="1"/>
</dbReference>
<dbReference type="Gene3D" id="3.30.450.20">
    <property type="entry name" value="PAS domain"/>
    <property type="match status" value="4"/>
</dbReference>
<keyword evidence="4" id="KW-0808">Transferase</keyword>
<evidence type="ECO:0000256" key="1">
    <source>
        <dbReference type="ARBA" id="ARBA00000085"/>
    </source>
</evidence>
<evidence type="ECO:0000256" key="5">
    <source>
        <dbReference type="ARBA" id="ARBA00022777"/>
    </source>
</evidence>
<dbReference type="EC" id="2.7.13.3" evidence="2"/>
<comment type="catalytic activity">
    <reaction evidence="1">
        <text>ATP + protein L-histidine = ADP + protein N-phospho-L-histidine.</text>
        <dbReference type="EC" id="2.7.13.3"/>
    </reaction>
</comment>
<dbReference type="InterPro" id="IPR000014">
    <property type="entry name" value="PAS"/>
</dbReference>
<accession>A0ABR7D4Y4</accession>
<feature type="domain" description="PAS" evidence="8">
    <location>
        <begin position="13"/>
        <end position="84"/>
    </location>
</feature>
<dbReference type="InterPro" id="IPR005467">
    <property type="entry name" value="His_kinase_dom"/>
</dbReference>
<evidence type="ECO:0000256" key="6">
    <source>
        <dbReference type="ARBA" id="ARBA00023012"/>
    </source>
</evidence>
<evidence type="ECO:0000256" key="2">
    <source>
        <dbReference type="ARBA" id="ARBA00012438"/>
    </source>
</evidence>
<dbReference type="InterPro" id="IPR003594">
    <property type="entry name" value="HATPase_dom"/>
</dbReference>
<keyword evidence="10" id="KW-1185">Reference proteome</keyword>
<dbReference type="InterPro" id="IPR036097">
    <property type="entry name" value="HisK_dim/P_sf"/>
</dbReference>
<name>A0ABR7D4Y4_9BACT</name>
<dbReference type="NCBIfam" id="TIGR00229">
    <property type="entry name" value="sensory_box"/>
    <property type="match status" value="1"/>
</dbReference>
<dbReference type="PRINTS" id="PR00344">
    <property type="entry name" value="BCTRLSENSOR"/>
</dbReference>
<dbReference type="InterPro" id="IPR036890">
    <property type="entry name" value="HATPase_C_sf"/>
</dbReference>
<dbReference type="CDD" id="cd00130">
    <property type="entry name" value="PAS"/>
    <property type="match status" value="1"/>
</dbReference>
<sequence>MLHGTTSLENQGSEDILKAIIAAFPDMMLIFDETHHIMDIINPIREQLPLPAEEMIGKQLHELITSPSERDYFCQQITKTLVSNTSLRFDVCLPTQGQPYYFETCTAVLPGNKVIAFLRDITEYTLHRIESEKLQFFLGQVLENTAIPTSIKDMNTGRYIFWSKKSEMFGATARQILGQTEDIFMNKEQAKTLQEFDRKLFAEKGSYQGIEKFIMADGKEHTLMITKNIFTHEDNNWLVCSSFDITELQAQREEIESITQKLSLALHISKHLLWMYDIEAKKFIMDSLQLKGIYSETLKWDTEIPLEAFFEAVHPEDIERVKTGFQSIIRQEVQQIIIIFRADYRKKGIYQWIEIQAQLEKPASNKQSPRLIGTSCSINDHKKLEESLRDAKEKLEITNSTLSSVLSLAHVLPWDCDVPSQTFSCDYSIYHHEDTKEAIDGKYYCKVEKYINSIHPDFRDHMRSVFEELLSGEREEFHEEYLVHWYNDREYEWINKQGAVYEYDVNGRPKTIIGSSVVITEQKRMEQNLRDAKEQAEESNRLKSAFLANMSHEIRTPLNSIVGFSEILAYTTDEKEKQEYLNIINNNNNLLLQLINDILDLSKIEAGTLEFVYTEVDINILLDEIEQSTRLKMDTDTPVKFLVEERLPECIIRTERNRVAQVLHNFITNALKFTTNGSIRAGYKLIDPQTLCFYVKDTGCGIAPEKLKKVFDRFTKLNTFSQGTGLGLAISETIITKLGGKIGVDSTVGQGSTFWFTLPYMPVH</sequence>
<dbReference type="PANTHER" id="PTHR43711:SF31">
    <property type="entry name" value="HISTIDINE KINASE"/>
    <property type="match status" value="1"/>
</dbReference>
<dbReference type="InterPro" id="IPR003661">
    <property type="entry name" value="HisK_dim/P_dom"/>
</dbReference>
<dbReference type="SMART" id="SM00387">
    <property type="entry name" value="HATPase_c"/>
    <property type="match status" value="1"/>
</dbReference>
<dbReference type="InterPro" id="IPR013655">
    <property type="entry name" value="PAS_fold_3"/>
</dbReference>
<dbReference type="EMBL" id="JACOOH010000007">
    <property type="protein sequence ID" value="MBC5622570.1"/>
    <property type="molecule type" value="Genomic_DNA"/>
</dbReference>
<dbReference type="PROSITE" id="PS50112">
    <property type="entry name" value="PAS"/>
    <property type="match status" value="1"/>
</dbReference>
<dbReference type="Gene3D" id="1.10.287.130">
    <property type="match status" value="1"/>
</dbReference>
<dbReference type="CDD" id="cd00082">
    <property type="entry name" value="HisKA"/>
    <property type="match status" value="1"/>
</dbReference>
<gene>
    <name evidence="9" type="ORF">H8S64_15850</name>
</gene>
<evidence type="ECO:0000256" key="4">
    <source>
        <dbReference type="ARBA" id="ARBA00022679"/>
    </source>
</evidence>
<dbReference type="InterPro" id="IPR035965">
    <property type="entry name" value="PAS-like_dom_sf"/>
</dbReference>
<proteinExistence type="predicted"/>
<evidence type="ECO:0000259" key="7">
    <source>
        <dbReference type="PROSITE" id="PS50109"/>
    </source>
</evidence>
<dbReference type="Proteomes" id="UP000646484">
    <property type="component" value="Unassembled WGS sequence"/>
</dbReference>
<keyword evidence="5" id="KW-0418">Kinase</keyword>
<reference evidence="9 10" key="1">
    <citation type="submission" date="2020-08" db="EMBL/GenBank/DDBJ databases">
        <title>Genome public.</title>
        <authorList>
            <person name="Liu C."/>
            <person name="Sun Q."/>
        </authorList>
    </citation>
    <scope>NUCLEOTIDE SEQUENCE [LARGE SCALE GENOMIC DNA]</scope>
    <source>
        <strain evidence="9 10">NSJ-56</strain>
    </source>
</reference>
<dbReference type="Gene3D" id="3.30.565.10">
    <property type="entry name" value="Histidine kinase-like ATPase, C-terminal domain"/>
    <property type="match status" value="1"/>
</dbReference>
<dbReference type="RefSeq" id="WP_186977349.1">
    <property type="nucleotide sequence ID" value="NZ_JACOOH010000007.1"/>
</dbReference>
<evidence type="ECO:0000313" key="10">
    <source>
        <dbReference type="Proteomes" id="UP000646484"/>
    </source>
</evidence>
<dbReference type="SUPFAM" id="SSF55874">
    <property type="entry name" value="ATPase domain of HSP90 chaperone/DNA topoisomerase II/histidine kinase"/>
    <property type="match status" value="1"/>
</dbReference>
<evidence type="ECO:0000313" key="9">
    <source>
        <dbReference type="EMBL" id="MBC5622570.1"/>
    </source>
</evidence>
<dbReference type="Pfam" id="PF00512">
    <property type="entry name" value="HisKA"/>
    <property type="match status" value="1"/>
</dbReference>
<comment type="caution">
    <text evidence="9">The sequence shown here is derived from an EMBL/GenBank/DDBJ whole genome shotgun (WGS) entry which is preliminary data.</text>
</comment>
<dbReference type="InterPro" id="IPR050736">
    <property type="entry name" value="Sensor_HK_Regulatory"/>
</dbReference>
<dbReference type="SUPFAM" id="SSF55785">
    <property type="entry name" value="PYP-like sensor domain (PAS domain)"/>
    <property type="match status" value="3"/>
</dbReference>
<dbReference type="SUPFAM" id="SSF47384">
    <property type="entry name" value="Homodimeric domain of signal transducing histidine kinase"/>
    <property type="match status" value="1"/>
</dbReference>
<dbReference type="Pfam" id="PF02518">
    <property type="entry name" value="HATPase_c"/>
    <property type="match status" value="1"/>
</dbReference>
<dbReference type="InterPro" id="IPR004358">
    <property type="entry name" value="Sig_transdc_His_kin-like_C"/>
</dbReference>
<organism evidence="9 10">
    <name type="scientific">Butyricimonas hominis</name>
    <dbReference type="NCBI Taxonomy" id="2763032"/>
    <lineage>
        <taxon>Bacteria</taxon>
        <taxon>Pseudomonadati</taxon>
        <taxon>Bacteroidota</taxon>
        <taxon>Bacteroidia</taxon>
        <taxon>Bacteroidales</taxon>
        <taxon>Odoribacteraceae</taxon>
        <taxon>Butyricimonas</taxon>
    </lineage>
</organism>
<evidence type="ECO:0000259" key="8">
    <source>
        <dbReference type="PROSITE" id="PS50112"/>
    </source>
</evidence>